<dbReference type="InterPro" id="IPR007627">
    <property type="entry name" value="RNA_pol_sigma70_r2"/>
</dbReference>
<keyword evidence="3" id="KW-0731">Sigma factor</keyword>
<dbReference type="Gene3D" id="1.10.10.10">
    <property type="entry name" value="Winged helix-like DNA-binding domain superfamily/Winged helix DNA-binding domain"/>
    <property type="match status" value="1"/>
</dbReference>
<accession>A0ABM5Y684</accession>
<dbReference type="EMBL" id="CP014039">
    <property type="protein sequence ID" value="AMG01205.1"/>
    <property type="molecule type" value="Genomic_DNA"/>
</dbReference>
<dbReference type="PANTHER" id="PTHR43133">
    <property type="entry name" value="RNA POLYMERASE ECF-TYPE SIGMA FACTO"/>
    <property type="match status" value="1"/>
</dbReference>
<evidence type="ECO:0000259" key="6">
    <source>
        <dbReference type="Pfam" id="PF04542"/>
    </source>
</evidence>
<keyword evidence="9" id="KW-1185">Reference proteome</keyword>
<dbReference type="SUPFAM" id="SSF88659">
    <property type="entry name" value="Sigma3 and sigma4 domains of RNA polymerase sigma factors"/>
    <property type="match status" value="1"/>
</dbReference>
<evidence type="ECO:0000313" key="8">
    <source>
        <dbReference type="EMBL" id="AMG01205.1"/>
    </source>
</evidence>
<name>A0ABM5Y684_VIBHA</name>
<keyword evidence="4" id="KW-0804">Transcription</keyword>
<evidence type="ECO:0000259" key="7">
    <source>
        <dbReference type="Pfam" id="PF08281"/>
    </source>
</evidence>
<dbReference type="PANTHER" id="PTHR43133:SF62">
    <property type="entry name" value="RNA POLYMERASE SIGMA FACTOR SIGZ"/>
    <property type="match status" value="1"/>
</dbReference>
<dbReference type="InterPro" id="IPR013324">
    <property type="entry name" value="RNA_pol_sigma_r3/r4-like"/>
</dbReference>
<dbReference type="Pfam" id="PF04542">
    <property type="entry name" value="Sigma70_r2"/>
    <property type="match status" value="1"/>
</dbReference>
<evidence type="ECO:0000256" key="1">
    <source>
        <dbReference type="ARBA" id="ARBA00010641"/>
    </source>
</evidence>
<dbReference type="InterPro" id="IPR014284">
    <property type="entry name" value="RNA_pol_sigma-70_dom"/>
</dbReference>
<dbReference type="InterPro" id="IPR014304">
    <property type="entry name" value="RNA_pol_sigma-Z"/>
</dbReference>
<keyword evidence="2" id="KW-0805">Transcription regulation</keyword>
<feature type="domain" description="RNA polymerase sigma-70 region 2" evidence="6">
    <location>
        <begin position="11"/>
        <end position="76"/>
    </location>
</feature>
<evidence type="ECO:0000256" key="3">
    <source>
        <dbReference type="ARBA" id="ARBA00023082"/>
    </source>
</evidence>
<evidence type="ECO:0000256" key="5">
    <source>
        <dbReference type="NCBIfam" id="TIGR02959"/>
    </source>
</evidence>
<dbReference type="InterPro" id="IPR039425">
    <property type="entry name" value="RNA_pol_sigma-70-like"/>
</dbReference>
<dbReference type="Proteomes" id="UP000067422">
    <property type="component" value="Chromosome 2"/>
</dbReference>
<dbReference type="NCBIfam" id="TIGR02937">
    <property type="entry name" value="sigma70-ECF"/>
    <property type="match status" value="1"/>
</dbReference>
<dbReference type="RefSeq" id="WP_061066581.1">
    <property type="nucleotide sequence ID" value="NZ_CP014039.2"/>
</dbReference>
<dbReference type="Gene3D" id="1.10.1740.10">
    <property type="match status" value="1"/>
</dbReference>
<gene>
    <name evidence="8" type="ORF">AL538_26480</name>
</gene>
<dbReference type="Pfam" id="PF08281">
    <property type="entry name" value="Sigma70_r4_2"/>
    <property type="match status" value="1"/>
</dbReference>
<dbReference type="InterPro" id="IPR013249">
    <property type="entry name" value="RNA_pol_sigma70_r4_t2"/>
</dbReference>
<dbReference type="InterPro" id="IPR013325">
    <property type="entry name" value="RNA_pol_sigma_r2"/>
</dbReference>
<evidence type="ECO:0000313" key="9">
    <source>
        <dbReference type="Proteomes" id="UP000067422"/>
    </source>
</evidence>
<dbReference type="SUPFAM" id="SSF88946">
    <property type="entry name" value="Sigma2 domain of RNA polymerase sigma factors"/>
    <property type="match status" value="1"/>
</dbReference>
<proteinExistence type="inferred from homology"/>
<dbReference type="NCBIfam" id="TIGR02959">
    <property type="entry name" value="SigZ"/>
    <property type="match status" value="1"/>
</dbReference>
<evidence type="ECO:0000256" key="4">
    <source>
        <dbReference type="ARBA" id="ARBA00023163"/>
    </source>
</evidence>
<evidence type="ECO:0000256" key="2">
    <source>
        <dbReference type="ARBA" id="ARBA00023015"/>
    </source>
</evidence>
<comment type="similarity">
    <text evidence="1">Belongs to the sigma-70 factor family. ECF subfamily.</text>
</comment>
<feature type="domain" description="RNA polymerase sigma factor 70 region 4 type 2" evidence="7">
    <location>
        <begin position="109"/>
        <end position="154"/>
    </location>
</feature>
<organism evidence="8 9">
    <name type="scientific">Vibrio harveyi</name>
    <name type="common">Beneckea harveyi</name>
    <dbReference type="NCBI Taxonomy" id="669"/>
    <lineage>
        <taxon>Bacteria</taxon>
        <taxon>Pseudomonadati</taxon>
        <taxon>Pseudomonadota</taxon>
        <taxon>Gammaproteobacteria</taxon>
        <taxon>Vibrionales</taxon>
        <taxon>Vibrionaceae</taxon>
        <taxon>Vibrio</taxon>
    </lineage>
</organism>
<sequence length="186" mass="21372">MKTANLESIWSEYEHAIHAFLRSKVSNEDDVDDLKQEILLKTYQNLGDIRDVSSVKSWLFQIANNAIIDFYRKRARNQRDNDLIAEDLWFEEQAASLKQELSKCIAPFVQALPEEQSQLLSSIELEGMSQKKLAEQQGISYSTLKSRVQKGRGELKKLFEECCSFSFDKQGRMTDCNQNGSSCDKC</sequence>
<protein>
    <recommendedName>
        <fullName evidence="5">RNA polymerase sigma factor SigZ</fullName>
    </recommendedName>
</protein>
<reference evidence="8" key="1">
    <citation type="submission" date="2018-01" db="EMBL/GenBank/DDBJ databases">
        <title>FDA dAtabase for Regulatory Grade micrObial Sequences (FDA-ARGOS): Supporting development and validation of Infectious Disease Dx tests.</title>
        <authorList>
            <person name="Hoffmann M."/>
            <person name="Allard M."/>
            <person name="Evans P."/>
            <person name="Brown E."/>
            <person name="Tallon L."/>
            <person name="Sadzewicz L."/>
            <person name="Sengamalay N."/>
            <person name="Ott S."/>
            <person name="Godinez A."/>
            <person name="Nagaraj S."/>
            <person name="Vyas G."/>
            <person name="Aluvathingal J."/>
            <person name="Nadendla S."/>
            <person name="Geyer C."/>
            <person name="Sichtig H."/>
        </authorList>
    </citation>
    <scope>NUCLEOTIDE SEQUENCE</scope>
    <source>
        <strain evidence="8">FDAARGOS_107</strain>
    </source>
</reference>
<dbReference type="InterPro" id="IPR036388">
    <property type="entry name" value="WH-like_DNA-bd_sf"/>
</dbReference>
<dbReference type="NCBIfam" id="NF007215">
    <property type="entry name" value="PRK09637.1"/>
    <property type="match status" value="1"/>
</dbReference>